<dbReference type="InterPro" id="IPR036097">
    <property type="entry name" value="HisK_dim/P_sf"/>
</dbReference>
<keyword evidence="14" id="KW-1185">Reference proteome</keyword>
<dbReference type="SMART" id="SM00387">
    <property type="entry name" value="HATPase_c"/>
    <property type="match status" value="2"/>
</dbReference>
<dbReference type="InterPro" id="IPR003594">
    <property type="entry name" value="HATPase_dom"/>
</dbReference>
<dbReference type="Proteomes" id="UP001589619">
    <property type="component" value="Unassembled WGS sequence"/>
</dbReference>
<dbReference type="SUPFAM" id="SSF47384">
    <property type="entry name" value="Homodimeric domain of signal transducing histidine kinase"/>
    <property type="match status" value="1"/>
</dbReference>
<evidence type="ECO:0000256" key="9">
    <source>
        <dbReference type="PROSITE-ProRule" id="PRU00169"/>
    </source>
</evidence>
<dbReference type="PANTHER" id="PTHR43547:SF2">
    <property type="entry name" value="HYBRID SIGNAL TRANSDUCTION HISTIDINE KINASE C"/>
    <property type="match status" value="1"/>
</dbReference>
<dbReference type="InterPro" id="IPR036890">
    <property type="entry name" value="HATPase_C_sf"/>
</dbReference>
<dbReference type="PANTHER" id="PTHR43547">
    <property type="entry name" value="TWO-COMPONENT HISTIDINE KINASE"/>
    <property type="match status" value="1"/>
</dbReference>
<feature type="transmembrane region" description="Helical" evidence="10">
    <location>
        <begin position="239"/>
        <end position="256"/>
    </location>
</feature>
<dbReference type="InterPro" id="IPR010559">
    <property type="entry name" value="Sig_transdc_His_kin_internal"/>
</dbReference>
<evidence type="ECO:0000256" key="8">
    <source>
        <dbReference type="ARBA" id="ARBA00023012"/>
    </source>
</evidence>
<accession>A0ABV5W6E4</accession>
<dbReference type="InterPro" id="IPR005467">
    <property type="entry name" value="His_kinase_dom"/>
</dbReference>
<protein>
    <recommendedName>
        <fullName evidence="2">histidine kinase</fullName>
        <ecNumber evidence="2">2.7.13.3</ecNumber>
    </recommendedName>
</protein>
<dbReference type="InterPro" id="IPR011623">
    <property type="entry name" value="7TMR_DISM_rcpt_extracell_dom1"/>
</dbReference>
<dbReference type="PROSITE" id="PS50109">
    <property type="entry name" value="HIS_KIN"/>
    <property type="match status" value="2"/>
</dbReference>
<reference evidence="13 14" key="1">
    <citation type="submission" date="2024-09" db="EMBL/GenBank/DDBJ databases">
        <authorList>
            <person name="Sun Q."/>
            <person name="Mori K."/>
        </authorList>
    </citation>
    <scope>NUCLEOTIDE SEQUENCE [LARGE SCALE GENOMIC DNA]</scope>
    <source>
        <strain evidence="13 14">JCM 12520</strain>
    </source>
</reference>
<dbReference type="SUPFAM" id="SSF49785">
    <property type="entry name" value="Galactose-binding domain-like"/>
    <property type="match status" value="1"/>
</dbReference>
<dbReference type="CDD" id="cd16922">
    <property type="entry name" value="HATPase_EvgS-ArcB-TorS-like"/>
    <property type="match status" value="1"/>
</dbReference>
<feature type="domain" description="Histidine kinase" evidence="11">
    <location>
        <begin position="436"/>
        <end position="654"/>
    </location>
</feature>
<organism evidence="13 14">
    <name type="scientific">Paenibacillus hodogayensis</name>
    <dbReference type="NCBI Taxonomy" id="279208"/>
    <lineage>
        <taxon>Bacteria</taxon>
        <taxon>Bacillati</taxon>
        <taxon>Bacillota</taxon>
        <taxon>Bacilli</taxon>
        <taxon>Bacillales</taxon>
        <taxon>Paenibacillaceae</taxon>
        <taxon>Paenibacillus</taxon>
    </lineage>
</organism>
<dbReference type="Pfam" id="PF07695">
    <property type="entry name" value="7TMR-DISM_7TM"/>
    <property type="match status" value="1"/>
</dbReference>
<dbReference type="SMART" id="SM00388">
    <property type="entry name" value="HisKA"/>
    <property type="match status" value="1"/>
</dbReference>
<dbReference type="PROSITE" id="PS50110">
    <property type="entry name" value="RESPONSE_REGULATORY"/>
    <property type="match status" value="1"/>
</dbReference>
<evidence type="ECO:0000313" key="14">
    <source>
        <dbReference type="Proteomes" id="UP001589619"/>
    </source>
</evidence>
<dbReference type="Gene3D" id="3.30.565.10">
    <property type="entry name" value="Histidine kinase-like ATPase, C-terminal domain"/>
    <property type="match status" value="2"/>
</dbReference>
<feature type="transmembrane region" description="Helical" evidence="10">
    <location>
        <begin position="388"/>
        <end position="406"/>
    </location>
</feature>
<dbReference type="EMBL" id="JBHMAG010000021">
    <property type="protein sequence ID" value="MFB9756137.1"/>
    <property type="molecule type" value="Genomic_DNA"/>
</dbReference>
<feature type="domain" description="Histidine kinase" evidence="11">
    <location>
        <begin position="944"/>
        <end position="1042"/>
    </location>
</feature>
<evidence type="ECO:0000259" key="12">
    <source>
        <dbReference type="PROSITE" id="PS50110"/>
    </source>
</evidence>
<evidence type="ECO:0000313" key="13">
    <source>
        <dbReference type="EMBL" id="MFB9756137.1"/>
    </source>
</evidence>
<dbReference type="SUPFAM" id="SSF52172">
    <property type="entry name" value="CheY-like"/>
    <property type="match status" value="1"/>
</dbReference>
<evidence type="ECO:0000256" key="1">
    <source>
        <dbReference type="ARBA" id="ARBA00000085"/>
    </source>
</evidence>
<comment type="caution">
    <text evidence="13">The sequence shown here is derived from an EMBL/GenBank/DDBJ whole genome shotgun (WGS) entry which is preliminary data.</text>
</comment>
<keyword evidence="10" id="KW-1133">Transmembrane helix</keyword>
<evidence type="ECO:0000256" key="7">
    <source>
        <dbReference type="ARBA" id="ARBA00022840"/>
    </source>
</evidence>
<feature type="transmembrane region" description="Helical" evidence="10">
    <location>
        <begin position="360"/>
        <end position="382"/>
    </location>
</feature>
<evidence type="ECO:0000256" key="10">
    <source>
        <dbReference type="SAM" id="Phobius"/>
    </source>
</evidence>
<evidence type="ECO:0000259" key="11">
    <source>
        <dbReference type="PROSITE" id="PS50109"/>
    </source>
</evidence>
<dbReference type="InterPro" id="IPR001789">
    <property type="entry name" value="Sig_transdc_resp-reg_receiver"/>
</dbReference>
<evidence type="ECO:0000256" key="3">
    <source>
        <dbReference type="ARBA" id="ARBA00022553"/>
    </source>
</evidence>
<evidence type="ECO:0000256" key="5">
    <source>
        <dbReference type="ARBA" id="ARBA00022741"/>
    </source>
</evidence>
<dbReference type="GO" id="GO:0005524">
    <property type="term" value="F:ATP binding"/>
    <property type="evidence" value="ECO:0007669"/>
    <property type="project" value="UniProtKB-KW"/>
</dbReference>
<name>A0ABV5W6E4_9BACL</name>
<sequence>MSKRKIVIVIGLFLICLTTVRSAWMMLQASPGHVLAVGGQLDLRGWDPASRPTLSLYGQWELYPYQLLTVGPENAGAQNEGAEIVNVPGLWRAHVSNGKGSPFGYGSYRLRIQVEPDSTRSYSIRVPVISTSSALFVNGQLLAQSGRPAETRETYTAGAVPYSASFTTDRNVIDIVFQVANYDDSFISGIRQSVQFGTEAAIDRSYWFSVGTQLSVCLILLMHAVYSLILYAWGARQKALLYFSALTICAIVTILIDDDRILPAWFPVSFEWTLKLYYLSFLGVAVFLLHYVKQLLPPFPILRAAGSYSILCGLYALLVLFLPGRTLSHGYLLHIAFVAIPFFVLPVLLVLAIRRGVPDIVYLALGATAINLNLVWGIIKNVGSVELGYYPFDMLAAFTVFALYWFKRYFRISAQTAKQAEQLQAADKLKDEFLMNTSHELRNPLHSILNIAQTVLESNARYETERIDTNMKLLIDVGKRMSYMLNDLTDLTRLKENRIRLHPVRLRVQTVASGVLDMVRFMTEGKPVRLVNNVPNSLPPVLADENRLIQILFNLLHNAVKFTNVGQIRIDAWAQDGKMHIRISDTGIGIDKGMQKRIFTAYEQGDADASSSITGLGLGLTISRRLVELHAGTLTVESAPNRGSAFTFSIPLFDPSGLPADRPSAQEVVSVVTETAATAATADDPESAVQLKPADEPNPAEAHFPGFSIDAAEDRPRILAIDDDPVNLHVLAGVLSRGRYDIATVTSGPKALALLDSNVWDLIITDVMMPGMSGYEVARIVRSRFSHSELPILLLTARSRPEDIEAGFRSGANDYITKPVDALELRSRVRALTEVTRTARERIRMEAAWLQAQIQPHFLFNTLNSVAALSEIDTGRMQTLLVVFGNYLRASFDFRNSDRVVPLHKELELVRAYLFIEKERFESRIQVVWEVNENLVLQVPPLSIQPLVENAVRHGVLKRARGGTVQIRVAEETDYAEITVQDDGIGMDEQTMSALLSQVQAGSRNGVGLANTNRRLMQLYGEGLRIESAADQGTVVTFRVKK</sequence>
<evidence type="ECO:0000256" key="4">
    <source>
        <dbReference type="ARBA" id="ARBA00022679"/>
    </source>
</evidence>
<dbReference type="CDD" id="cd17574">
    <property type="entry name" value="REC_OmpR"/>
    <property type="match status" value="1"/>
</dbReference>
<feature type="transmembrane region" description="Helical" evidence="10">
    <location>
        <begin position="276"/>
        <end position="292"/>
    </location>
</feature>
<dbReference type="PRINTS" id="PR00344">
    <property type="entry name" value="BCTRLSENSOR"/>
</dbReference>
<feature type="transmembrane region" description="Helical" evidence="10">
    <location>
        <begin position="206"/>
        <end position="232"/>
    </location>
</feature>
<keyword evidence="10" id="KW-0472">Membrane</keyword>
<keyword evidence="6" id="KW-0418">Kinase</keyword>
<keyword evidence="8" id="KW-0902">Two-component regulatory system</keyword>
<dbReference type="Pfam" id="PF00072">
    <property type="entry name" value="Response_reg"/>
    <property type="match status" value="1"/>
</dbReference>
<dbReference type="InterPro" id="IPR008979">
    <property type="entry name" value="Galactose-bd-like_sf"/>
</dbReference>
<dbReference type="InterPro" id="IPR011006">
    <property type="entry name" value="CheY-like_superfamily"/>
</dbReference>
<dbReference type="InterPro" id="IPR003661">
    <property type="entry name" value="HisK_dim/P_dom"/>
</dbReference>
<feature type="transmembrane region" description="Helical" evidence="10">
    <location>
        <begin position="331"/>
        <end position="353"/>
    </location>
</feature>
<feature type="domain" description="Response regulatory" evidence="12">
    <location>
        <begin position="717"/>
        <end position="833"/>
    </location>
</feature>
<keyword evidence="7 13" id="KW-0067">ATP-binding</keyword>
<proteinExistence type="predicted"/>
<dbReference type="Gene3D" id="1.10.287.130">
    <property type="match status" value="1"/>
</dbReference>
<dbReference type="Pfam" id="PF02518">
    <property type="entry name" value="HATPase_c"/>
    <property type="match status" value="2"/>
</dbReference>
<feature type="modified residue" description="4-aspartylphosphate" evidence="9">
    <location>
        <position position="766"/>
    </location>
</feature>
<evidence type="ECO:0000256" key="2">
    <source>
        <dbReference type="ARBA" id="ARBA00012438"/>
    </source>
</evidence>
<dbReference type="SMART" id="SM00448">
    <property type="entry name" value="REC"/>
    <property type="match status" value="1"/>
</dbReference>
<dbReference type="Gene3D" id="2.60.120.260">
    <property type="entry name" value="Galactose-binding domain-like"/>
    <property type="match status" value="1"/>
</dbReference>
<dbReference type="InterPro" id="IPR004358">
    <property type="entry name" value="Sig_transdc_His_kin-like_C"/>
</dbReference>
<dbReference type="CDD" id="cd00082">
    <property type="entry name" value="HisKA"/>
    <property type="match status" value="1"/>
</dbReference>
<comment type="catalytic activity">
    <reaction evidence="1">
        <text>ATP + protein L-histidine = ADP + protein N-phospho-L-histidine.</text>
        <dbReference type="EC" id="2.7.13.3"/>
    </reaction>
</comment>
<keyword evidence="10" id="KW-0812">Transmembrane</keyword>
<keyword evidence="4" id="KW-0808">Transferase</keyword>
<evidence type="ECO:0000256" key="6">
    <source>
        <dbReference type="ARBA" id="ARBA00022777"/>
    </source>
</evidence>
<feature type="transmembrane region" description="Helical" evidence="10">
    <location>
        <begin position="304"/>
        <end position="325"/>
    </location>
</feature>
<dbReference type="Gene3D" id="3.40.50.2300">
    <property type="match status" value="1"/>
</dbReference>
<dbReference type="RefSeq" id="WP_344910613.1">
    <property type="nucleotide sequence ID" value="NZ_BAAAYO010000009.1"/>
</dbReference>
<dbReference type="SUPFAM" id="SSF55874">
    <property type="entry name" value="ATPase domain of HSP90 chaperone/DNA topoisomerase II/histidine kinase"/>
    <property type="match status" value="2"/>
</dbReference>
<gene>
    <name evidence="13" type="ORF">ACFFNY_31560</name>
</gene>
<dbReference type="EC" id="2.7.13.3" evidence="2"/>
<dbReference type="Pfam" id="PF06580">
    <property type="entry name" value="His_kinase"/>
    <property type="match status" value="1"/>
</dbReference>
<keyword evidence="3 9" id="KW-0597">Phosphoprotein</keyword>
<dbReference type="Pfam" id="PF00512">
    <property type="entry name" value="HisKA"/>
    <property type="match status" value="1"/>
</dbReference>
<keyword evidence="5" id="KW-0547">Nucleotide-binding</keyword>